<keyword evidence="3 6" id="KW-0812">Transmembrane</keyword>
<dbReference type="InterPro" id="IPR011701">
    <property type="entry name" value="MFS"/>
</dbReference>
<name>A0A4Z0LV93_9GAMM</name>
<evidence type="ECO:0000256" key="3">
    <source>
        <dbReference type="ARBA" id="ARBA00022692"/>
    </source>
</evidence>
<organism evidence="8 9">
    <name type="scientific">Mangrovimicrobium sediminis</name>
    <dbReference type="NCBI Taxonomy" id="2562682"/>
    <lineage>
        <taxon>Bacteria</taxon>
        <taxon>Pseudomonadati</taxon>
        <taxon>Pseudomonadota</taxon>
        <taxon>Gammaproteobacteria</taxon>
        <taxon>Cellvibrionales</taxon>
        <taxon>Halieaceae</taxon>
        <taxon>Mangrovimicrobium</taxon>
    </lineage>
</organism>
<dbReference type="CDD" id="cd17328">
    <property type="entry name" value="MFS_spinster_like"/>
    <property type="match status" value="1"/>
</dbReference>
<dbReference type="OrthoDB" id="6057322at2"/>
<reference evidence="8 9" key="1">
    <citation type="submission" date="2019-04" db="EMBL/GenBank/DDBJ databases">
        <title>Taxonomy of novel Haliea sp. from mangrove soil of West Coast of India.</title>
        <authorList>
            <person name="Verma A."/>
            <person name="Kumar P."/>
            <person name="Krishnamurthi S."/>
        </authorList>
    </citation>
    <scope>NUCLEOTIDE SEQUENCE [LARGE SCALE GENOMIC DNA]</scope>
    <source>
        <strain evidence="8 9">SAOS-164</strain>
    </source>
</reference>
<feature type="transmembrane region" description="Helical" evidence="6">
    <location>
        <begin position="310"/>
        <end position="328"/>
    </location>
</feature>
<feature type="transmembrane region" description="Helical" evidence="6">
    <location>
        <begin position="154"/>
        <end position="175"/>
    </location>
</feature>
<feature type="transmembrane region" description="Helical" evidence="6">
    <location>
        <begin position="278"/>
        <end position="298"/>
    </location>
</feature>
<dbReference type="Pfam" id="PF07690">
    <property type="entry name" value="MFS_1"/>
    <property type="match status" value="1"/>
</dbReference>
<dbReference type="InterPro" id="IPR036259">
    <property type="entry name" value="MFS_trans_sf"/>
</dbReference>
<evidence type="ECO:0000256" key="4">
    <source>
        <dbReference type="ARBA" id="ARBA00022989"/>
    </source>
</evidence>
<evidence type="ECO:0000259" key="7">
    <source>
        <dbReference type="PROSITE" id="PS50850"/>
    </source>
</evidence>
<feature type="transmembrane region" description="Helical" evidence="6">
    <location>
        <begin position="181"/>
        <end position="203"/>
    </location>
</feature>
<feature type="transmembrane region" description="Helical" evidence="6">
    <location>
        <begin position="95"/>
        <end position="113"/>
    </location>
</feature>
<feature type="transmembrane region" description="Helical" evidence="6">
    <location>
        <begin position="373"/>
        <end position="395"/>
    </location>
</feature>
<evidence type="ECO:0000313" key="9">
    <source>
        <dbReference type="Proteomes" id="UP000298050"/>
    </source>
</evidence>
<evidence type="ECO:0000256" key="1">
    <source>
        <dbReference type="ARBA" id="ARBA00004141"/>
    </source>
</evidence>
<proteinExistence type="predicted"/>
<gene>
    <name evidence="8" type="ORF">E4634_19460</name>
</gene>
<dbReference type="PROSITE" id="PS50850">
    <property type="entry name" value="MFS"/>
    <property type="match status" value="1"/>
</dbReference>
<dbReference type="SUPFAM" id="SSF103473">
    <property type="entry name" value="MFS general substrate transporter"/>
    <property type="match status" value="1"/>
</dbReference>
<dbReference type="InterPro" id="IPR044770">
    <property type="entry name" value="MFS_spinster-like"/>
</dbReference>
<dbReference type="GO" id="GO:0022857">
    <property type="term" value="F:transmembrane transporter activity"/>
    <property type="evidence" value="ECO:0007669"/>
    <property type="project" value="InterPro"/>
</dbReference>
<keyword evidence="2" id="KW-0813">Transport</keyword>
<feature type="transmembrane region" description="Helical" evidence="6">
    <location>
        <begin position="62"/>
        <end position="83"/>
    </location>
</feature>
<dbReference type="PANTHER" id="PTHR23505:SF79">
    <property type="entry name" value="PROTEIN SPINSTER"/>
    <property type="match status" value="1"/>
</dbReference>
<feature type="transmembrane region" description="Helical" evidence="6">
    <location>
        <begin position="24"/>
        <end position="41"/>
    </location>
</feature>
<feature type="transmembrane region" description="Helical" evidence="6">
    <location>
        <begin position="334"/>
        <end position="352"/>
    </location>
</feature>
<protein>
    <submittedName>
        <fullName evidence="8">MFS transporter</fullName>
    </submittedName>
</protein>
<dbReference type="PANTHER" id="PTHR23505">
    <property type="entry name" value="SPINSTER"/>
    <property type="match status" value="1"/>
</dbReference>
<dbReference type="GO" id="GO:0016020">
    <property type="term" value="C:membrane"/>
    <property type="evidence" value="ECO:0007669"/>
    <property type="project" value="UniProtKB-SubCell"/>
</dbReference>
<comment type="subcellular location">
    <subcellularLocation>
        <location evidence="1">Membrane</location>
        <topology evidence="1">Multi-pass membrane protein</topology>
    </subcellularLocation>
</comment>
<accession>A0A4Z0LV93</accession>
<evidence type="ECO:0000313" key="8">
    <source>
        <dbReference type="EMBL" id="TGD71189.1"/>
    </source>
</evidence>
<keyword evidence="4 6" id="KW-1133">Transmembrane helix</keyword>
<evidence type="ECO:0000256" key="6">
    <source>
        <dbReference type="SAM" id="Phobius"/>
    </source>
</evidence>
<keyword evidence="5 6" id="KW-0472">Membrane</keyword>
<feature type="transmembrane region" description="Helical" evidence="6">
    <location>
        <begin position="407"/>
        <end position="428"/>
    </location>
</feature>
<dbReference type="InterPro" id="IPR020846">
    <property type="entry name" value="MFS_dom"/>
</dbReference>
<keyword evidence="9" id="KW-1185">Reference proteome</keyword>
<dbReference type="Proteomes" id="UP000298050">
    <property type="component" value="Unassembled WGS sequence"/>
</dbReference>
<comment type="caution">
    <text evidence="8">The sequence shown here is derived from an EMBL/GenBank/DDBJ whole genome shotgun (WGS) entry which is preliminary data.</text>
</comment>
<dbReference type="AlphaFoldDB" id="A0A4Z0LV93"/>
<evidence type="ECO:0000256" key="2">
    <source>
        <dbReference type="ARBA" id="ARBA00022448"/>
    </source>
</evidence>
<feature type="domain" description="Major facilitator superfamily (MFS) profile" evidence="7">
    <location>
        <begin position="28"/>
        <end position="428"/>
    </location>
</feature>
<sequence>MSDAPEKQQPATPGTAEAGHSPAYARYVLGVLFVVYVINFIDRQVMSVFIGPIQAEFGVSDTAMGLLVGFAFAVLYTFAGIPIARWADRGNRRTIITIGLALWSAMTVASGLARNFTQLFLARVMVGVGEAAGTPPAHSLIADYFPLNRRATALAIYSAGVFVGAALAYLGGGYLREYFDWRTAFIVLGVPGLVFALVVRFTVREPRRGQSEGLAIAAEADSERPSFGATLRFLLHSRSWVGLIVGSSFLSISGYGILMWGFEFLGRVHGLSPVATGQWMALIVGVGGSLGTYLGGRITDRFIEASPARAMRVPALCTLAAFPCGLVYLLGGPVWLALLGFFPFYVLQNIYIPMMYSVNQSLARLDMRATASAVLLFIINIIGAGAGPFIVGALSDFYAGAHGAASIRYALVTVLISIPAGYVCFEYAARHFRADLQRVRGC</sequence>
<evidence type="ECO:0000256" key="5">
    <source>
        <dbReference type="ARBA" id="ARBA00023136"/>
    </source>
</evidence>
<dbReference type="RefSeq" id="WP_135446348.1">
    <property type="nucleotide sequence ID" value="NZ_SRLE01000015.1"/>
</dbReference>
<dbReference type="Gene3D" id="1.20.1250.20">
    <property type="entry name" value="MFS general substrate transporter like domains"/>
    <property type="match status" value="1"/>
</dbReference>
<feature type="transmembrane region" description="Helical" evidence="6">
    <location>
        <begin position="240"/>
        <end position="258"/>
    </location>
</feature>
<dbReference type="EMBL" id="SRLE01000015">
    <property type="protein sequence ID" value="TGD71189.1"/>
    <property type="molecule type" value="Genomic_DNA"/>
</dbReference>